<protein>
    <submittedName>
        <fullName evidence="1">Uncharacterized protein</fullName>
    </submittedName>
</protein>
<gene>
    <name evidence="1" type="ORF">C7389_11255</name>
</gene>
<name>A0A4R6DWN5_9RHOO</name>
<evidence type="ECO:0000313" key="2">
    <source>
        <dbReference type="Proteomes" id="UP000295129"/>
    </source>
</evidence>
<proteinExistence type="predicted"/>
<keyword evidence="2" id="KW-1185">Reference proteome</keyword>
<dbReference type="RefSeq" id="WP_133592664.1">
    <property type="nucleotide sequence ID" value="NZ_SNVV01000012.1"/>
</dbReference>
<dbReference type="AlphaFoldDB" id="A0A4R6DWN5"/>
<organism evidence="1 2">
    <name type="scientific">Azoarcus indigens</name>
    <dbReference type="NCBI Taxonomy" id="29545"/>
    <lineage>
        <taxon>Bacteria</taxon>
        <taxon>Pseudomonadati</taxon>
        <taxon>Pseudomonadota</taxon>
        <taxon>Betaproteobacteria</taxon>
        <taxon>Rhodocyclales</taxon>
        <taxon>Zoogloeaceae</taxon>
        <taxon>Azoarcus</taxon>
    </lineage>
</organism>
<reference evidence="1 2" key="1">
    <citation type="submission" date="2019-03" db="EMBL/GenBank/DDBJ databases">
        <title>Genomic Encyclopedia of Type Strains, Phase IV (KMG-IV): sequencing the most valuable type-strain genomes for metagenomic binning, comparative biology and taxonomic classification.</title>
        <authorList>
            <person name="Goeker M."/>
        </authorList>
    </citation>
    <scope>NUCLEOTIDE SEQUENCE [LARGE SCALE GENOMIC DNA]</scope>
    <source>
        <strain evidence="1 2">DSM 12121</strain>
    </source>
</reference>
<comment type="caution">
    <text evidence="1">The sequence shown here is derived from an EMBL/GenBank/DDBJ whole genome shotgun (WGS) entry which is preliminary data.</text>
</comment>
<dbReference type="Proteomes" id="UP000295129">
    <property type="component" value="Unassembled WGS sequence"/>
</dbReference>
<sequence>MTTIYITKYVVSTGEIIRSDATIEDGWASTSNTWVYFKMDRDAFTDLDEAKRNAEVRRKKMIASLELRVERLRSAQFGVKDKGAAQ</sequence>
<evidence type="ECO:0000313" key="1">
    <source>
        <dbReference type="EMBL" id="TDN49204.1"/>
    </source>
</evidence>
<dbReference type="EMBL" id="SNVV01000012">
    <property type="protein sequence ID" value="TDN49204.1"/>
    <property type="molecule type" value="Genomic_DNA"/>
</dbReference>
<accession>A0A4R6DWN5</accession>